<proteinExistence type="predicted"/>
<comment type="caution">
    <text evidence="1">The sequence shown here is derived from an EMBL/GenBank/DDBJ whole genome shotgun (WGS) entry which is preliminary data.</text>
</comment>
<reference evidence="1 2" key="1">
    <citation type="submission" date="2017-08" db="EMBL/GenBank/DDBJ databases">
        <title>Infants hospitalized years apart are colonized by the same room-sourced microbial strains.</title>
        <authorList>
            <person name="Brooks B."/>
            <person name="Olm M.R."/>
            <person name="Firek B.A."/>
            <person name="Baker R."/>
            <person name="Thomas B.C."/>
            <person name="Morowitz M.J."/>
            <person name="Banfield J.F."/>
        </authorList>
    </citation>
    <scope>NUCLEOTIDE SEQUENCE [LARGE SCALE GENOMIC DNA]</scope>
    <source>
        <strain evidence="1">S2_009_000_R2_77</strain>
    </source>
</reference>
<protein>
    <recommendedName>
        <fullName evidence="3">Transcriptional regulator, AbiEi antitoxin, Type IV TA system</fullName>
    </recommendedName>
</protein>
<name>A0A2W5CU16_9PSED</name>
<dbReference type="EMBL" id="QFOH01000043">
    <property type="protein sequence ID" value="PZP20834.1"/>
    <property type="molecule type" value="Genomic_DNA"/>
</dbReference>
<evidence type="ECO:0000313" key="1">
    <source>
        <dbReference type="EMBL" id="PZP20834.1"/>
    </source>
</evidence>
<sequence length="201" mass="21916">MKRLNELILETSQRFPEGEVLTPERFLSLGSRAAVSRCLSRLVQRGCLIRVSHGIYVMPIATKFGPPDFRPPAPYKVIQSLAAVTNEVIVRHGAYVANALGLTTQMPLREIFLTNGHARTLQFGAYQVEIRCAPAWLMSLGATLAGDAARALAWIDAPFAMQAAAKLHALLPDSEWLALTSAQGSMPEWMADAICAQSNRA</sequence>
<dbReference type="AlphaFoldDB" id="A0A2W5CU16"/>
<accession>A0A2W5CU16</accession>
<evidence type="ECO:0008006" key="3">
    <source>
        <dbReference type="Google" id="ProtNLM"/>
    </source>
</evidence>
<dbReference type="RefSeq" id="WP_129482696.1">
    <property type="nucleotide sequence ID" value="NZ_DALYZG010000006.1"/>
</dbReference>
<dbReference type="Pfam" id="PF19570">
    <property type="entry name" value="DUF6088"/>
    <property type="match status" value="1"/>
</dbReference>
<dbReference type="GeneID" id="300081630"/>
<gene>
    <name evidence="1" type="ORF">DI599_21305</name>
</gene>
<dbReference type="Proteomes" id="UP000249198">
    <property type="component" value="Unassembled WGS sequence"/>
</dbReference>
<organism evidence="1 2">
    <name type="scientific">Pseudomonas kuykendallii</name>
    <dbReference type="NCBI Taxonomy" id="1007099"/>
    <lineage>
        <taxon>Bacteria</taxon>
        <taxon>Pseudomonadati</taxon>
        <taxon>Pseudomonadota</taxon>
        <taxon>Gammaproteobacteria</taxon>
        <taxon>Pseudomonadales</taxon>
        <taxon>Pseudomonadaceae</taxon>
        <taxon>Pseudomonas</taxon>
    </lineage>
</organism>
<evidence type="ECO:0000313" key="2">
    <source>
        <dbReference type="Proteomes" id="UP000249198"/>
    </source>
</evidence>
<dbReference type="InterPro" id="IPR045738">
    <property type="entry name" value="DUF6088"/>
</dbReference>